<comment type="caution">
    <text evidence="1">The sequence shown here is derived from an EMBL/GenBank/DDBJ whole genome shotgun (WGS) entry which is preliminary data.</text>
</comment>
<dbReference type="AlphaFoldDB" id="A0A2I0L624"/>
<reference evidence="1 2" key="1">
    <citation type="submission" date="2017-11" db="EMBL/GenBank/DDBJ databases">
        <title>De-novo sequencing of pomegranate (Punica granatum L.) genome.</title>
        <authorList>
            <person name="Akparov Z."/>
            <person name="Amiraslanov A."/>
            <person name="Hajiyeva S."/>
            <person name="Abbasov M."/>
            <person name="Kaur K."/>
            <person name="Hamwieh A."/>
            <person name="Solovyev V."/>
            <person name="Salamov A."/>
            <person name="Braich B."/>
            <person name="Kosarev P."/>
            <person name="Mahmoud A."/>
            <person name="Hajiyev E."/>
            <person name="Babayeva S."/>
            <person name="Izzatullayeva V."/>
            <person name="Mammadov A."/>
            <person name="Mammadov A."/>
            <person name="Sharifova S."/>
            <person name="Ojaghi J."/>
            <person name="Eynullazada K."/>
            <person name="Bayramov B."/>
            <person name="Abdulazimova A."/>
            <person name="Shahmuradov I."/>
        </authorList>
    </citation>
    <scope>NUCLEOTIDE SEQUENCE [LARGE SCALE GENOMIC DNA]</scope>
    <source>
        <strain evidence="2">cv. AG2017</strain>
        <tissue evidence="1">Leaf</tissue>
    </source>
</reference>
<evidence type="ECO:0000313" key="2">
    <source>
        <dbReference type="Proteomes" id="UP000233551"/>
    </source>
</evidence>
<gene>
    <name evidence="1" type="ORF">CRG98_003530</name>
</gene>
<proteinExistence type="predicted"/>
<organism evidence="1 2">
    <name type="scientific">Punica granatum</name>
    <name type="common">Pomegranate</name>
    <dbReference type="NCBI Taxonomy" id="22663"/>
    <lineage>
        <taxon>Eukaryota</taxon>
        <taxon>Viridiplantae</taxon>
        <taxon>Streptophyta</taxon>
        <taxon>Embryophyta</taxon>
        <taxon>Tracheophyta</taxon>
        <taxon>Spermatophyta</taxon>
        <taxon>Magnoliopsida</taxon>
        <taxon>eudicotyledons</taxon>
        <taxon>Gunneridae</taxon>
        <taxon>Pentapetalae</taxon>
        <taxon>rosids</taxon>
        <taxon>malvids</taxon>
        <taxon>Myrtales</taxon>
        <taxon>Lythraceae</taxon>
        <taxon>Punica</taxon>
    </lineage>
</organism>
<keyword evidence="2" id="KW-1185">Reference proteome</keyword>
<name>A0A2I0L624_PUNGR</name>
<dbReference type="EMBL" id="PGOL01000130">
    <property type="protein sequence ID" value="PKI76169.1"/>
    <property type="molecule type" value="Genomic_DNA"/>
</dbReference>
<protein>
    <submittedName>
        <fullName evidence="1">Uncharacterized protein</fullName>
    </submittedName>
</protein>
<accession>A0A2I0L624</accession>
<sequence>MNLTFKRKVFVGSDSITSEKEKVRGQMTRPALIGPFCEGTCLGECLVGTPPIGRVPWVAIVGVPYGWKLSWHPIGLAPIVCLGVEFGERAFPLFGKFI</sequence>
<evidence type="ECO:0000313" key="1">
    <source>
        <dbReference type="EMBL" id="PKI76169.1"/>
    </source>
</evidence>
<dbReference type="Proteomes" id="UP000233551">
    <property type="component" value="Unassembled WGS sequence"/>
</dbReference>